<keyword evidence="4" id="KW-0732">Signal</keyword>
<dbReference type="InterPro" id="IPR028751">
    <property type="entry name" value="CATSPERD/E"/>
</dbReference>
<dbReference type="Pfam" id="PF22850">
    <property type="entry name" value="CATSPERD-E_C"/>
    <property type="match status" value="1"/>
</dbReference>
<comment type="subcellular location">
    <subcellularLocation>
        <location evidence="12">Cell projection</location>
        <location evidence="12">Cilium</location>
        <location evidence="12">Flagellum membrane</location>
        <topology evidence="12">Single-pass type I membrane protein</topology>
    </subcellularLocation>
</comment>
<keyword evidence="8 13" id="KW-0472">Membrane</keyword>
<comment type="caution">
    <text evidence="15">The sequence shown here is derived from an EMBL/GenBank/DDBJ whole genome shotgun (WGS) entry which is preliminary data.</text>
</comment>
<keyword evidence="5" id="KW-0282">Flagellum</keyword>
<dbReference type="OrthoDB" id="5968869at2759"/>
<dbReference type="GO" id="GO:0036128">
    <property type="term" value="C:CatSper complex"/>
    <property type="evidence" value="ECO:0007669"/>
    <property type="project" value="InterPro"/>
</dbReference>
<evidence type="ECO:0000256" key="1">
    <source>
        <dbReference type="ARBA" id="ARBA00010246"/>
    </source>
</evidence>
<name>A0A3M6T7L1_POCDA</name>
<evidence type="ECO:0000256" key="3">
    <source>
        <dbReference type="ARBA" id="ARBA00022692"/>
    </source>
</evidence>
<evidence type="ECO:0000313" key="16">
    <source>
        <dbReference type="Proteomes" id="UP000275408"/>
    </source>
</evidence>
<evidence type="ECO:0000256" key="9">
    <source>
        <dbReference type="ARBA" id="ARBA00023157"/>
    </source>
</evidence>
<evidence type="ECO:0000256" key="13">
    <source>
        <dbReference type="SAM" id="Phobius"/>
    </source>
</evidence>
<keyword evidence="3 13" id="KW-0812">Transmembrane</keyword>
<evidence type="ECO:0000256" key="8">
    <source>
        <dbReference type="ARBA" id="ARBA00023136"/>
    </source>
</evidence>
<dbReference type="STRING" id="46731.A0A3M6T7L1"/>
<evidence type="ECO:0000256" key="11">
    <source>
        <dbReference type="ARBA" id="ARBA00023273"/>
    </source>
</evidence>
<evidence type="ECO:0000256" key="6">
    <source>
        <dbReference type="ARBA" id="ARBA00022989"/>
    </source>
</evidence>
<evidence type="ECO:0000256" key="5">
    <source>
        <dbReference type="ARBA" id="ARBA00022846"/>
    </source>
</evidence>
<sequence length="441" mass="49604">PPSHFSFIPPSTQYLIAWGQKLFAFGRLNGTGSVFKVKRQGHLSDFVLNVNETIVSLITGGNGDFAVQLSNKRLFYGRAFVEHVVEIFPGEDTSSNFTVMFDIFSSLLLITSNGGIVKTRKLPLANEVLNAVFPQKSCPYLKFTTSVSPELYFMDKGDETKVWAVLIYPRTEPNDVRLEISSVDVLQITSEDHVQHYKGLVTLNKVLHIHVGCPPLKSIVIRNCTSSTGVESAPILSTDYGQNPCRLNAAIYENIKLVVDLYEGDKFVEEVRTDYVVWEETGRTDYGYTATMSEVRCLSEAQTLRKLSENTSEDLNRIWTQNKYQSCFEASNDGKTFDGSQPYEILNSSGVSQLVFQGSGSFHFQLRVVGNHLSFCELTSQFSVQVTDREGKNFLSQIASVAVVTLISTVLLYLNFAKYTKRTLNIHQEDEQEQQRLQELK</sequence>
<evidence type="ECO:0000256" key="10">
    <source>
        <dbReference type="ARBA" id="ARBA00023180"/>
    </source>
</evidence>
<dbReference type="InterPro" id="IPR053814">
    <property type="entry name" value="CATSPERD/E_C"/>
</dbReference>
<keyword evidence="16" id="KW-1185">Reference proteome</keyword>
<accession>A0A3M6T7L1</accession>
<dbReference type="AlphaFoldDB" id="A0A3M6T7L1"/>
<keyword evidence="11" id="KW-0966">Cell projection</keyword>
<proteinExistence type="inferred from homology"/>
<dbReference type="EMBL" id="RCHS01004145">
    <property type="protein sequence ID" value="RMX37396.1"/>
    <property type="molecule type" value="Genomic_DNA"/>
</dbReference>
<keyword evidence="6 13" id="KW-1133">Transmembrane helix</keyword>
<evidence type="ECO:0000256" key="7">
    <source>
        <dbReference type="ARBA" id="ARBA00023069"/>
    </source>
</evidence>
<protein>
    <recommendedName>
        <fullName evidence="14">CATSPERD/E C-terminal domain-containing protein</fullName>
    </recommendedName>
</protein>
<feature type="non-terminal residue" evidence="15">
    <location>
        <position position="1"/>
    </location>
</feature>
<feature type="transmembrane region" description="Helical" evidence="13">
    <location>
        <begin position="394"/>
        <end position="414"/>
    </location>
</feature>
<evidence type="ECO:0000256" key="4">
    <source>
        <dbReference type="ARBA" id="ARBA00022729"/>
    </source>
</evidence>
<dbReference type="Proteomes" id="UP000275408">
    <property type="component" value="Unassembled WGS sequence"/>
</dbReference>
<keyword evidence="10" id="KW-0325">Glycoprotein</keyword>
<evidence type="ECO:0000313" key="15">
    <source>
        <dbReference type="EMBL" id="RMX37396.1"/>
    </source>
</evidence>
<evidence type="ECO:0000256" key="2">
    <source>
        <dbReference type="ARBA" id="ARBA00022475"/>
    </source>
</evidence>
<dbReference type="PANTHER" id="PTHR33722">
    <property type="entry name" value="CATION CHANNEL SPERM-ASSOCIATED PROTEIN SUBUNIT DELTA-RELATED"/>
    <property type="match status" value="1"/>
</dbReference>
<keyword evidence="9" id="KW-1015">Disulfide bond</keyword>
<evidence type="ECO:0000259" key="14">
    <source>
        <dbReference type="Pfam" id="PF22850"/>
    </source>
</evidence>
<evidence type="ECO:0000256" key="12">
    <source>
        <dbReference type="ARBA" id="ARBA00037793"/>
    </source>
</evidence>
<reference evidence="15 16" key="1">
    <citation type="journal article" date="2018" name="Sci. Rep.">
        <title>Comparative analysis of the Pocillopora damicornis genome highlights role of immune system in coral evolution.</title>
        <authorList>
            <person name="Cunning R."/>
            <person name="Bay R.A."/>
            <person name="Gillette P."/>
            <person name="Baker A.C."/>
            <person name="Traylor-Knowles N."/>
        </authorList>
    </citation>
    <scope>NUCLEOTIDE SEQUENCE [LARGE SCALE GENOMIC DNA]</scope>
    <source>
        <strain evidence="15">RSMAS</strain>
        <tissue evidence="15">Whole animal</tissue>
    </source>
</reference>
<keyword evidence="7" id="KW-0969">Cilium</keyword>
<organism evidence="15 16">
    <name type="scientific">Pocillopora damicornis</name>
    <name type="common">Cauliflower coral</name>
    <name type="synonym">Millepora damicornis</name>
    <dbReference type="NCBI Taxonomy" id="46731"/>
    <lineage>
        <taxon>Eukaryota</taxon>
        <taxon>Metazoa</taxon>
        <taxon>Cnidaria</taxon>
        <taxon>Anthozoa</taxon>
        <taxon>Hexacorallia</taxon>
        <taxon>Scleractinia</taxon>
        <taxon>Astrocoeniina</taxon>
        <taxon>Pocilloporidae</taxon>
        <taxon>Pocillopora</taxon>
    </lineage>
</organism>
<dbReference type="PANTHER" id="PTHR33722:SF4">
    <property type="entry name" value="CATION CHANNEL SPERM-ASSOCIATED PROTEIN SUBUNIT EPSILON-LIKE"/>
    <property type="match status" value="1"/>
</dbReference>
<keyword evidence="2" id="KW-1003">Cell membrane</keyword>
<gene>
    <name evidence="15" type="ORF">pdam_00013816</name>
</gene>
<comment type="similarity">
    <text evidence="1">Belongs to the CATSPERD family.</text>
</comment>
<feature type="domain" description="CATSPERD/E C-terminal" evidence="14">
    <location>
        <begin position="253"/>
        <end position="425"/>
    </location>
</feature>